<dbReference type="EMBL" id="GL883097">
    <property type="protein sequence ID" value="EGG09652.1"/>
    <property type="molecule type" value="Genomic_DNA"/>
</dbReference>
<feature type="region of interest" description="Disordered" evidence="1">
    <location>
        <begin position="201"/>
        <end position="241"/>
    </location>
</feature>
<feature type="region of interest" description="Disordered" evidence="1">
    <location>
        <begin position="116"/>
        <end position="138"/>
    </location>
</feature>
<dbReference type="KEGG" id="mlr:MELLADRAFT_61009"/>
<protein>
    <submittedName>
        <fullName evidence="2">Uncharacterized protein</fullName>
    </submittedName>
</protein>
<reference evidence="3" key="1">
    <citation type="journal article" date="2011" name="Proc. Natl. Acad. Sci. U.S.A.">
        <title>Obligate biotrophy features unraveled by the genomic analysis of rust fungi.</title>
        <authorList>
            <person name="Duplessis S."/>
            <person name="Cuomo C.A."/>
            <person name="Lin Y.-C."/>
            <person name="Aerts A."/>
            <person name="Tisserant E."/>
            <person name="Veneault-Fourrey C."/>
            <person name="Joly D.L."/>
            <person name="Hacquard S."/>
            <person name="Amselem J."/>
            <person name="Cantarel B.L."/>
            <person name="Chiu R."/>
            <person name="Coutinho P.M."/>
            <person name="Feau N."/>
            <person name="Field M."/>
            <person name="Frey P."/>
            <person name="Gelhaye E."/>
            <person name="Goldberg J."/>
            <person name="Grabherr M.G."/>
            <person name="Kodira C.D."/>
            <person name="Kohler A."/>
            <person name="Kuees U."/>
            <person name="Lindquist E.A."/>
            <person name="Lucas S.M."/>
            <person name="Mago R."/>
            <person name="Mauceli E."/>
            <person name="Morin E."/>
            <person name="Murat C."/>
            <person name="Pangilinan J.L."/>
            <person name="Park R."/>
            <person name="Pearson M."/>
            <person name="Quesneville H."/>
            <person name="Rouhier N."/>
            <person name="Sakthikumar S."/>
            <person name="Salamov A.A."/>
            <person name="Schmutz J."/>
            <person name="Selles B."/>
            <person name="Shapiro H."/>
            <person name="Tanguay P."/>
            <person name="Tuskan G.A."/>
            <person name="Henrissat B."/>
            <person name="Van de Peer Y."/>
            <person name="Rouze P."/>
            <person name="Ellis J.G."/>
            <person name="Dodds P.N."/>
            <person name="Schein J.E."/>
            <person name="Zhong S."/>
            <person name="Hamelin R.C."/>
            <person name="Grigoriev I.V."/>
            <person name="Szabo L.J."/>
            <person name="Martin F."/>
        </authorList>
    </citation>
    <scope>NUCLEOTIDE SEQUENCE [LARGE SCALE GENOMIC DNA]</scope>
    <source>
        <strain evidence="3">98AG31 / pathotype 3-4-7</strain>
    </source>
</reference>
<feature type="compositionally biased region" description="Polar residues" evidence="1">
    <location>
        <begin position="228"/>
        <end position="238"/>
    </location>
</feature>
<dbReference type="OrthoDB" id="10444568at2759"/>
<feature type="compositionally biased region" description="Polar residues" evidence="1">
    <location>
        <begin position="206"/>
        <end position="220"/>
    </location>
</feature>
<organism evidence="3">
    <name type="scientific">Melampsora larici-populina (strain 98AG31 / pathotype 3-4-7)</name>
    <name type="common">Poplar leaf rust fungus</name>
    <dbReference type="NCBI Taxonomy" id="747676"/>
    <lineage>
        <taxon>Eukaryota</taxon>
        <taxon>Fungi</taxon>
        <taxon>Dikarya</taxon>
        <taxon>Basidiomycota</taxon>
        <taxon>Pucciniomycotina</taxon>
        <taxon>Pucciniomycetes</taxon>
        <taxon>Pucciniales</taxon>
        <taxon>Melampsoraceae</taxon>
        <taxon>Melampsora</taxon>
    </lineage>
</organism>
<dbReference type="GeneID" id="18929649"/>
<dbReference type="Proteomes" id="UP000001072">
    <property type="component" value="Unassembled WGS sequence"/>
</dbReference>
<name>F4RD90_MELLP</name>
<keyword evidence="3" id="KW-1185">Reference proteome</keyword>
<dbReference type="RefSeq" id="XP_007407379.1">
    <property type="nucleotide sequence ID" value="XM_007407317.1"/>
</dbReference>
<dbReference type="InParanoid" id="F4RD90"/>
<dbReference type="AlphaFoldDB" id="F4RD90"/>
<gene>
    <name evidence="2" type="ORF">MELLADRAFT_61009</name>
</gene>
<proteinExistence type="predicted"/>
<sequence>MITHDNCKSEDELDLHIFLIVSVRLRVSSSKKSSQITMWKLTQDFPILQEKLPFPRDGVLAGFGCPICYKTCRTKNPCVYRKSDYTHLIGLTCRAFDHYFRTPKIKDVIEEVSKHNQQAQHPSQFGHLPISEPSSVTESTSKATKSDLECHGINGRFASGHRKQCLKRCPNKMCQQVDLISVADIQLECCRSSDITCSDHRYVKDTPSTSAAPVERQSQSRAEDPFNSALQQGSNRVNPQADRQAIKDLPREAIAHHNNARLRTQAAKDRGDDLELTLCVWLQAGEATEILATASNFPRYALNESRSLGRLAEKILGPSWDLELEKLIDAHQPVPPPSDTKKLLIRAFGLPPESCVGIDDSITSLKSKILPTTVDIHDLLQPTAPKGIWATSRVTTDDMQATSSNDIELESGSEIEFVGTSKRKNPAGADKDIESSPLAKKKPRKLLPFPGLTCKLSELMVWCSKAPGGSGSAKGVAKETWYELFGDRYEPDFGLKTPY</sequence>
<evidence type="ECO:0000256" key="1">
    <source>
        <dbReference type="SAM" id="MobiDB-lite"/>
    </source>
</evidence>
<dbReference type="VEuPathDB" id="FungiDB:MELLADRAFT_61009"/>
<accession>F4RD90</accession>
<dbReference type="HOGENOM" id="CLU_042078_0_0_1"/>
<evidence type="ECO:0000313" key="3">
    <source>
        <dbReference type="Proteomes" id="UP000001072"/>
    </source>
</evidence>
<evidence type="ECO:0000313" key="2">
    <source>
        <dbReference type="EMBL" id="EGG09652.1"/>
    </source>
</evidence>